<proteinExistence type="predicted"/>
<reference evidence="1" key="1">
    <citation type="submission" date="2021-12" db="EMBL/GenBank/DDBJ databases">
        <authorList>
            <person name="King R."/>
        </authorList>
    </citation>
    <scope>NUCLEOTIDE SEQUENCE</scope>
</reference>
<dbReference type="Proteomes" id="UP001154114">
    <property type="component" value="Chromosome 20"/>
</dbReference>
<accession>A0A9N8L3I2</accession>
<sequence>MILTKSFFNLFGSVLSVFGIFFTKGFSASSIHITDGWRSLDTFITKCISIIRPVFPGYLPTMLAGVRSNSIAPTSVQIACTNIFFPDAAAPVIRTDLTNGA</sequence>
<keyword evidence="2" id="KW-1185">Reference proteome</keyword>
<evidence type="ECO:0000313" key="2">
    <source>
        <dbReference type="Proteomes" id="UP001154114"/>
    </source>
</evidence>
<organism evidence="1 2">
    <name type="scientific">Chrysodeixis includens</name>
    <name type="common">Soybean looper</name>
    <name type="synonym">Pseudoplusia includens</name>
    <dbReference type="NCBI Taxonomy" id="689277"/>
    <lineage>
        <taxon>Eukaryota</taxon>
        <taxon>Metazoa</taxon>
        <taxon>Ecdysozoa</taxon>
        <taxon>Arthropoda</taxon>
        <taxon>Hexapoda</taxon>
        <taxon>Insecta</taxon>
        <taxon>Pterygota</taxon>
        <taxon>Neoptera</taxon>
        <taxon>Endopterygota</taxon>
        <taxon>Lepidoptera</taxon>
        <taxon>Glossata</taxon>
        <taxon>Ditrysia</taxon>
        <taxon>Noctuoidea</taxon>
        <taxon>Noctuidae</taxon>
        <taxon>Plusiinae</taxon>
        <taxon>Chrysodeixis</taxon>
    </lineage>
</organism>
<dbReference type="AlphaFoldDB" id="A0A9N8L3I2"/>
<gene>
    <name evidence="1" type="ORF">CINC_LOCUS6352</name>
</gene>
<protein>
    <submittedName>
        <fullName evidence="1">Uncharacterized protein</fullName>
    </submittedName>
</protein>
<evidence type="ECO:0000313" key="1">
    <source>
        <dbReference type="EMBL" id="CAD0204041.1"/>
    </source>
</evidence>
<dbReference type="EMBL" id="LR824023">
    <property type="protein sequence ID" value="CAD0204041.1"/>
    <property type="molecule type" value="Genomic_DNA"/>
</dbReference>
<name>A0A9N8L3I2_CHRIL</name>